<dbReference type="InterPro" id="IPR016047">
    <property type="entry name" value="M23ase_b-sheet_dom"/>
</dbReference>
<dbReference type="SUPFAM" id="SSF51261">
    <property type="entry name" value="Duplicated hybrid motif"/>
    <property type="match status" value="1"/>
</dbReference>
<dbReference type="CDD" id="cd00118">
    <property type="entry name" value="LysM"/>
    <property type="match status" value="1"/>
</dbReference>
<dbReference type="PROSITE" id="PS51782">
    <property type="entry name" value="LYSM"/>
    <property type="match status" value="1"/>
</dbReference>
<dbReference type="PANTHER" id="PTHR21666">
    <property type="entry name" value="PEPTIDASE-RELATED"/>
    <property type="match status" value="1"/>
</dbReference>
<dbReference type="SUPFAM" id="SSF54106">
    <property type="entry name" value="LysM domain"/>
    <property type="match status" value="1"/>
</dbReference>
<dbReference type="Gene3D" id="3.10.350.10">
    <property type="entry name" value="LysM domain"/>
    <property type="match status" value="1"/>
</dbReference>
<evidence type="ECO:0000259" key="1">
    <source>
        <dbReference type="PROSITE" id="PS51782"/>
    </source>
</evidence>
<dbReference type="FunFam" id="2.70.70.10:FF:000015">
    <property type="entry name" value="LysM domain-containing protein"/>
    <property type="match status" value="1"/>
</dbReference>
<dbReference type="SMART" id="SM00257">
    <property type="entry name" value="LysM"/>
    <property type="match status" value="1"/>
</dbReference>
<sequence>MNFKHIKTTIISIVATVTISSYSFSQDLIARHAPIDRKLKSVDSLALQQLLQEEWKLKDQTLSFSDLYPNWDNKYVNSSYGKNVVIPETHVIDLTGFCMPTIHTKINSPFGPRKKKMHSGLDIKVSIGDTIMAAFDGKVRIVKTERRGYGKYIVIRHYNGLETVYGHLSEQLVKENQEVRAGEVIGLGGSTGRSTGSHLHFETRFLGIALDPALMFNFPEQDIVTDSYVFVRNGANRGGMKNSMAGDNTIRYYKVKQGDSLSEIAVKQGISVDILCKLNGINTKAILRPGQILRCS</sequence>
<accession>A0A5J4RCW0</accession>
<dbReference type="EMBL" id="SNRY01001388">
    <property type="protein sequence ID" value="KAA6331304.1"/>
    <property type="molecule type" value="Genomic_DNA"/>
</dbReference>
<proteinExistence type="predicted"/>
<dbReference type="GO" id="GO:0004222">
    <property type="term" value="F:metalloendopeptidase activity"/>
    <property type="evidence" value="ECO:0007669"/>
    <property type="project" value="TreeGrafter"/>
</dbReference>
<organism evidence="2">
    <name type="scientific">termite gut metagenome</name>
    <dbReference type="NCBI Taxonomy" id="433724"/>
    <lineage>
        <taxon>unclassified sequences</taxon>
        <taxon>metagenomes</taxon>
        <taxon>organismal metagenomes</taxon>
    </lineage>
</organism>
<dbReference type="Pfam" id="PF01551">
    <property type="entry name" value="Peptidase_M23"/>
    <property type="match status" value="1"/>
</dbReference>
<dbReference type="InterPro" id="IPR050570">
    <property type="entry name" value="Cell_wall_metabolism_enzyme"/>
</dbReference>
<dbReference type="AlphaFoldDB" id="A0A5J4RCW0"/>
<dbReference type="Gene3D" id="2.70.70.10">
    <property type="entry name" value="Glucose Permease (Domain IIA)"/>
    <property type="match status" value="1"/>
</dbReference>
<dbReference type="InterPro" id="IPR036779">
    <property type="entry name" value="LysM_dom_sf"/>
</dbReference>
<reference evidence="2" key="1">
    <citation type="submission" date="2019-03" db="EMBL/GenBank/DDBJ databases">
        <title>Single cell metagenomics reveals metabolic interactions within the superorganism composed of flagellate Streblomastix strix and complex community of Bacteroidetes bacteria on its surface.</title>
        <authorList>
            <person name="Treitli S.C."/>
            <person name="Kolisko M."/>
            <person name="Husnik F."/>
            <person name="Keeling P."/>
            <person name="Hampl V."/>
        </authorList>
    </citation>
    <scope>NUCLEOTIDE SEQUENCE</scope>
    <source>
        <strain evidence="2">STM</strain>
    </source>
</reference>
<dbReference type="InterPro" id="IPR011055">
    <property type="entry name" value="Dup_hybrid_motif"/>
</dbReference>
<comment type="caution">
    <text evidence="2">The sequence shown here is derived from an EMBL/GenBank/DDBJ whole genome shotgun (WGS) entry which is preliminary data.</text>
</comment>
<dbReference type="Pfam" id="PF01476">
    <property type="entry name" value="LysM"/>
    <property type="match status" value="1"/>
</dbReference>
<gene>
    <name evidence="2" type="ORF">EZS27_020072</name>
</gene>
<evidence type="ECO:0000313" key="2">
    <source>
        <dbReference type="EMBL" id="KAA6331304.1"/>
    </source>
</evidence>
<dbReference type="InterPro" id="IPR018392">
    <property type="entry name" value="LysM"/>
</dbReference>
<keyword evidence="2" id="KW-0378">Hydrolase</keyword>
<name>A0A5J4RCW0_9ZZZZ</name>
<dbReference type="PANTHER" id="PTHR21666:SF270">
    <property type="entry name" value="MUREIN HYDROLASE ACTIVATOR ENVC"/>
    <property type="match status" value="1"/>
</dbReference>
<feature type="domain" description="LysM" evidence="1">
    <location>
        <begin position="251"/>
        <end position="295"/>
    </location>
</feature>
<protein>
    <submittedName>
        <fullName evidence="2">Murein hydrolase activator NlpD</fullName>
    </submittedName>
</protein>
<dbReference type="CDD" id="cd12797">
    <property type="entry name" value="M23_peptidase"/>
    <property type="match status" value="1"/>
</dbReference>